<keyword evidence="6" id="KW-0539">Nucleus</keyword>
<evidence type="ECO:0000256" key="5">
    <source>
        <dbReference type="ARBA" id="ARBA00022691"/>
    </source>
</evidence>
<dbReference type="GO" id="GO:0008757">
    <property type="term" value="F:S-adenosylmethionine-dependent methyltransferase activity"/>
    <property type="evidence" value="ECO:0007669"/>
    <property type="project" value="TreeGrafter"/>
</dbReference>
<dbReference type="SUPFAM" id="SSF53335">
    <property type="entry name" value="S-adenosyl-L-methionine-dependent methyltransferases"/>
    <property type="match status" value="1"/>
</dbReference>
<evidence type="ECO:0000256" key="4">
    <source>
        <dbReference type="ARBA" id="ARBA00022679"/>
    </source>
</evidence>
<dbReference type="GO" id="GO:0032259">
    <property type="term" value="P:methylation"/>
    <property type="evidence" value="ECO:0007669"/>
    <property type="project" value="UniProtKB-KW"/>
</dbReference>
<dbReference type="PANTHER" id="PTHR45875:SF1">
    <property type="entry name" value="METHYLTRANSFERASE N6AMT1"/>
    <property type="match status" value="1"/>
</dbReference>
<evidence type="ECO:0000313" key="7">
    <source>
        <dbReference type="EMBL" id="OCF59812.1"/>
    </source>
</evidence>
<gene>
    <name evidence="7" type="ORF">L486_02485</name>
</gene>
<name>A0A1B9IWB8_9TREE</name>
<dbReference type="OrthoDB" id="406152at2759"/>
<keyword evidence="5" id="KW-0949">S-adenosyl-L-methionine</keyword>
<comment type="subcellular location">
    <subcellularLocation>
        <location evidence="1">Nucleus</location>
    </subcellularLocation>
</comment>
<dbReference type="FunFam" id="3.40.50.150:FF:000077">
    <property type="entry name" value="HemK methyltransferase family member 2"/>
    <property type="match status" value="1"/>
</dbReference>
<dbReference type="PANTHER" id="PTHR45875">
    <property type="entry name" value="METHYLTRANSFERASE N6AMT1"/>
    <property type="match status" value="1"/>
</dbReference>
<dbReference type="Proteomes" id="UP000092583">
    <property type="component" value="Unassembled WGS sequence"/>
</dbReference>
<dbReference type="Gene3D" id="3.40.50.150">
    <property type="entry name" value="Vaccinia Virus protein VP39"/>
    <property type="match status" value="1"/>
</dbReference>
<proteinExistence type="inferred from homology"/>
<dbReference type="InterPro" id="IPR029063">
    <property type="entry name" value="SAM-dependent_MTases_sf"/>
</dbReference>
<evidence type="ECO:0000256" key="1">
    <source>
        <dbReference type="ARBA" id="ARBA00004123"/>
    </source>
</evidence>
<comment type="similarity">
    <text evidence="2">Belongs to the eukaryotic/archaeal PrmC-related family.</text>
</comment>
<dbReference type="InterPro" id="IPR002052">
    <property type="entry name" value="DNA_methylase_N6_adenine_CS"/>
</dbReference>
<dbReference type="GO" id="GO:0005634">
    <property type="term" value="C:nucleus"/>
    <property type="evidence" value="ECO:0007669"/>
    <property type="project" value="UniProtKB-SubCell"/>
</dbReference>
<evidence type="ECO:0000313" key="8">
    <source>
        <dbReference type="Proteomes" id="UP000092583"/>
    </source>
</evidence>
<keyword evidence="8" id="KW-1185">Reference proteome</keyword>
<sequence>MSISLPTPNIAHLTEEDYEHVYEPAAEDSFILLDALELDAQLVRDDQPLICVEIGSGSGIASTFLSQLVGSSSSLVISTDINRYACGVTLRTAQANEISLNPILCHLLDPLFNRLKNNIDILVFNPPYVPTGMTELMDTQNQRDIGGAWAGGQDGMIITDVILDKLPELLSPIGKMYLVTVIQNKPLEIMRKMESKGLVCKEIIKRRAGRELLSVLRISRT</sequence>
<dbReference type="GO" id="GO:0003676">
    <property type="term" value="F:nucleic acid binding"/>
    <property type="evidence" value="ECO:0007669"/>
    <property type="project" value="InterPro"/>
</dbReference>
<dbReference type="InterPro" id="IPR052190">
    <property type="entry name" value="Euk-Arch_PrmC-MTase"/>
</dbReference>
<keyword evidence="4" id="KW-0808">Transferase</keyword>
<dbReference type="GO" id="GO:0008276">
    <property type="term" value="F:protein methyltransferase activity"/>
    <property type="evidence" value="ECO:0007669"/>
    <property type="project" value="TreeGrafter"/>
</dbReference>
<keyword evidence="3" id="KW-0489">Methyltransferase</keyword>
<evidence type="ECO:0000256" key="3">
    <source>
        <dbReference type="ARBA" id="ARBA00022603"/>
    </source>
</evidence>
<dbReference type="STRING" id="1331196.A0A1B9IWB8"/>
<protein>
    <submittedName>
        <fullName evidence="7">Uncharacterized protein</fullName>
    </submittedName>
</protein>
<reference evidence="8" key="2">
    <citation type="submission" date="2013-12" db="EMBL/GenBank/DDBJ databases">
        <title>Evolution of pathogenesis and genome organization in the Tremellales.</title>
        <authorList>
            <person name="Cuomo C."/>
            <person name="Litvintseva A."/>
            <person name="Heitman J."/>
            <person name="Chen Y."/>
            <person name="Sun S."/>
            <person name="Springer D."/>
            <person name="Dromer F."/>
            <person name="Young S."/>
            <person name="Zeng Q."/>
            <person name="Chapman S."/>
            <person name="Gujja S."/>
            <person name="Saif S."/>
            <person name="Birren B."/>
        </authorList>
    </citation>
    <scope>NUCLEOTIDE SEQUENCE [LARGE SCALE GENOMIC DNA]</scope>
    <source>
        <strain evidence="8">CBS 10435</strain>
    </source>
</reference>
<reference evidence="7 8" key="1">
    <citation type="submission" date="2013-07" db="EMBL/GenBank/DDBJ databases">
        <title>The Genome Sequence of Kwoniella mangroviensis CBS10435.</title>
        <authorList>
            <consortium name="The Broad Institute Genome Sequencing Platform"/>
            <person name="Cuomo C."/>
            <person name="Litvintseva A."/>
            <person name="Chen Y."/>
            <person name="Heitman J."/>
            <person name="Sun S."/>
            <person name="Springer D."/>
            <person name="Dromer F."/>
            <person name="Young S.K."/>
            <person name="Zeng Q."/>
            <person name="Gargeya S."/>
            <person name="Fitzgerald M."/>
            <person name="Abouelleil A."/>
            <person name="Alvarado L."/>
            <person name="Berlin A.M."/>
            <person name="Chapman S.B."/>
            <person name="Dewar J."/>
            <person name="Goldberg J."/>
            <person name="Griggs A."/>
            <person name="Gujja S."/>
            <person name="Hansen M."/>
            <person name="Howarth C."/>
            <person name="Imamovic A."/>
            <person name="Larimer J."/>
            <person name="McCowan C."/>
            <person name="Murphy C."/>
            <person name="Pearson M."/>
            <person name="Priest M."/>
            <person name="Roberts A."/>
            <person name="Saif S."/>
            <person name="Shea T."/>
            <person name="Sykes S."/>
            <person name="Wortman J."/>
            <person name="Nusbaum C."/>
            <person name="Birren B."/>
        </authorList>
    </citation>
    <scope>NUCLEOTIDE SEQUENCE [LARGE SCALE GENOMIC DNA]</scope>
    <source>
        <strain evidence="7 8">CBS 10435</strain>
    </source>
</reference>
<dbReference type="AlphaFoldDB" id="A0A1B9IWB8"/>
<organism evidence="7 8">
    <name type="scientific">Kwoniella mangroviensis CBS 10435</name>
    <dbReference type="NCBI Taxonomy" id="1331196"/>
    <lineage>
        <taxon>Eukaryota</taxon>
        <taxon>Fungi</taxon>
        <taxon>Dikarya</taxon>
        <taxon>Basidiomycota</taxon>
        <taxon>Agaricomycotina</taxon>
        <taxon>Tremellomycetes</taxon>
        <taxon>Tremellales</taxon>
        <taxon>Cryptococcaceae</taxon>
        <taxon>Kwoniella</taxon>
    </lineage>
</organism>
<evidence type="ECO:0000256" key="2">
    <source>
        <dbReference type="ARBA" id="ARBA00006149"/>
    </source>
</evidence>
<evidence type="ECO:0000256" key="6">
    <source>
        <dbReference type="ARBA" id="ARBA00023242"/>
    </source>
</evidence>
<dbReference type="GO" id="GO:0035657">
    <property type="term" value="C:eRF1 methyltransferase complex"/>
    <property type="evidence" value="ECO:0007669"/>
    <property type="project" value="TreeGrafter"/>
</dbReference>
<dbReference type="EMBL" id="KI669460">
    <property type="protein sequence ID" value="OCF59812.1"/>
    <property type="molecule type" value="Genomic_DNA"/>
</dbReference>
<dbReference type="PROSITE" id="PS00092">
    <property type="entry name" value="N6_MTASE"/>
    <property type="match status" value="1"/>
</dbReference>
<accession>A0A1B9IWB8</accession>